<proteinExistence type="predicted"/>
<reference evidence="3" key="1">
    <citation type="submission" date="2021-01" db="UniProtKB">
        <authorList>
            <consortium name="EnsemblPlants"/>
        </authorList>
    </citation>
    <scope>IDENTIFICATION</scope>
</reference>
<dbReference type="AlphaFoldDB" id="A0A7N0VJV6"/>
<protein>
    <recommendedName>
        <fullName evidence="2">MYB-CC type transcription factor LHEQLE-containing domain-containing protein</fullName>
    </recommendedName>
</protein>
<evidence type="ECO:0000313" key="3">
    <source>
        <dbReference type="EnsemblPlants" id="Kaladp1048s0003.1.v1.1"/>
    </source>
</evidence>
<evidence type="ECO:0000256" key="1">
    <source>
        <dbReference type="SAM" id="MobiDB-lite"/>
    </source>
</evidence>
<name>A0A7N0VJV6_KALFE</name>
<feature type="compositionally biased region" description="Basic and acidic residues" evidence="1">
    <location>
        <begin position="60"/>
        <end position="69"/>
    </location>
</feature>
<dbReference type="EnsemblPlants" id="Kaladp1048s0004.1.v1.1">
    <property type="protein sequence ID" value="Kaladp1048s0004.1.v1.1"/>
    <property type="gene ID" value="Kaladp1048s0004.v1.1"/>
</dbReference>
<keyword evidence="4" id="KW-1185">Reference proteome</keyword>
<evidence type="ECO:0000313" key="4">
    <source>
        <dbReference type="Proteomes" id="UP000594263"/>
    </source>
</evidence>
<dbReference type="Proteomes" id="UP000594263">
    <property type="component" value="Unplaced"/>
</dbReference>
<feature type="domain" description="MYB-CC type transcription factor LHEQLE-containing" evidence="2">
    <location>
        <begin position="5"/>
        <end position="52"/>
    </location>
</feature>
<dbReference type="PANTHER" id="PTHR31499">
    <property type="entry name" value="MYB FAMILY TRANSCRIPTION FACTOR PHL11"/>
    <property type="match status" value="1"/>
</dbReference>
<dbReference type="PANTHER" id="PTHR31499:SF85">
    <property type="entry name" value="TRANSCRIPTION FACTOR MYB-RELATED FAMILY"/>
    <property type="match status" value="1"/>
</dbReference>
<organism evidence="3 4">
    <name type="scientific">Kalanchoe fedtschenkoi</name>
    <name type="common">Lavender scallops</name>
    <name type="synonym">South American air plant</name>
    <dbReference type="NCBI Taxonomy" id="63787"/>
    <lineage>
        <taxon>Eukaryota</taxon>
        <taxon>Viridiplantae</taxon>
        <taxon>Streptophyta</taxon>
        <taxon>Embryophyta</taxon>
        <taxon>Tracheophyta</taxon>
        <taxon>Spermatophyta</taxon>
        <taxon>Magnoliopsida</taxon>
        <taxon>eudicotyledons</taxon>
        <taxon>Gunneridae</taxon>
        <taxon>Pentapetalae</taxon>
        <taxon>Saxifragales</taxon>
        <taxon>Crassulaceae</taxon>
        <taxon>Kalanchoe</taxon>
    </lineage>
</organism>
<dbReference type="Pfam" id="PF14379">
    <property type="entry name" value="Myb_CC_LHEQLE"/>
    <property type="match status" value="1"/>
</dbReference>
<accession>A0A7N0VJV6</accession>
<dbReference type="Gramene" id="Kaladp1048s0003.1.v1.1">
    <property type="protein sequence ID" value="Kaladp1048s0003.1.v1.1"/>
    <property type="gene ID" value="Kaladp1048s0003.v1.1"/>
</dbReference>
<feature type="region of interest" description="Disordered" evidence="1">
    <location>
        <begin position="47"/>
        <end position="75"/>
    </location>
</feature>
<dbReference type="InterPro" id="IPR025756">
    <property type="entry name" value="Myb_CC_LHEQLE"/>
</dbReference>
<dbReference type="EnsemblPlants" id="Kaladp1048s0003.1.v1.1">
    <property type="protein sequence ID" value="Kaladp1048s0003.1.v1.1"/>
    <property type="gene ID" value="Kaladp1048s0003.v1.1"/>
</dbReference>
<dbReference type="GO" id="GO:0003700">
    <property type="term" value="F:DNA-binding transcription factor activity"/>
    <property type="evidence" value="ECO:0007669"/>
    <property type="project" value="InterPro"/>
</dbReference>
<dbReference type="OMA" id="METGMQI"/>
<dbReference type="Gramene" id="Kaladp1048s0004.1.v1.1">
    <property type="protein sequence ID" value="Kaladp1048s0004.1.v1.1"/>
    <property type="gene ID" value="Kaladp1048s0004.v1.1"/>
</dbReference>
<sequence length="75" mass="8741">MKTGLQIKEALQMQLDVQKTLHEQLEIQRNLQLRIEEQGKQLRMMFDQHHKTNTSSSGHDPTEDNHPCEDTSVQS</sequence>
<evidence type="ECO:0000259" key="2">
    <source>
        <dbReference type="Pfam" id="PF14379"/>
    </source>
</evidence>
<dbReference type="InterPro" id="IPR046955">
    <property type="entry name" value="PHR1-like"/>
</dbReference>